<reference evidence="1" key="1">
    <citation type="submission" date="2013-08" db="EMBL/GenBank/DDBJ databases">
        <title>Identification of novel archaea and viruses from Sulfolobales-dominated Mexican hot springs metagenomes.</title>
        <authorList>
            <person name="Servin-Garciduenas L.E."/>
            <person name="Erdmann S."/>
            <person name="Peng X."/>
            <person name="Garrett R.A."/>
            <person name="Martinez-Romero E."/>
        </authorList>
    </citation>
    <scope>NUCLEOTIDE SEQUENCE</scope>
</reference>
<organism evidence="1">
    <name type="scientific">Los Azufres archaeal virus 2</name>
    <dbReference type="NCBI Taxonomy" id="1425359"/>
    <lineage>
        <taxon>Viruses</taxon>
    </lineage>
</organism>
<dbReference type="EMBL" id="KF547927">
    <property type="protein sequence ID" value="AHA92072.1"/>
    <property type="molecule type" value="Genomic_DNA"/>
</dbReference>
<proteinExistence type="predicted"/>
<protein>
    <submittedName>
        <fullName evidence="1">Uncharacterized protein</fullName>
    </submittedName>
</protein>
<sequence>MFMYIFTWSMWSVNFSPLLNSTGSPNLLITSTLPTRIKGPKSFSTFTSLRREKDSKYSCALLPRSASCEEGGGKYWQWVSVVTQMRSFIW</sequence>
<accession>A0A0A0PA18</accession>
<gene>
    <name evidence="1" type="primary">orf05</name>
</gene>
<evidence type="ECO:0000313" key="1">
    <source>
        <dbReference type="EMBL" id="AHA92072.1"/>
    </source>
</evidence>
<name>A0A0A0PA18_9VIRU</name>